<comment type="subcellular location">
    <subcellularLocation>
        <location evidence="2">Cell inner membrane</location>
        <topology evidence="2">Multi-pass membrane protein</topology>
    </subcellularLocation>
</comment>
<evidence type="ECO:0000256" key="12">
    <source>
        <dbReference type="SAM" id="Phobius"/>
    </source>
</evidence>
<dbReference type="PANTHER" id="PTHR33529">
    <property type="entry name" value="SLR0882 PROTEIN-RELATED"/>
    <property type="match status" value="1"/>
</dbReference>
<dbReference type="EMBL" id="SMCS01000002">
    <property type="protein sequence ID" value="TCV95685.1"/>
    <property type="molecule type" value="Genomic_DNA"/>
</dbReference>
<dbReference type="Pfam" id="PF03739">
    <property type="entry name" value="LptF_LptG"/>
    <property type="match status" value="1"/>
</dbReference>
<evidence type="ECO:0000313" key="14">
    <source>
        <dbReference type="Proteomes" id="UP000295645"/>
    </source>
</evidence>
<dbReference type="AlphaFoldDB" id="A0A4R3YRS7"/>
<evidence type="ECO:0000256" key="8">
    <source>
        <dbReference type="ARBA" id="ARBA00022692"/>
    </source>
</evidence>
<dbReference type="GO" id="GO:0015920">
    <property type="term" value="P:lipopolysaccharide transport"/>
    <property type="evidence" value="ECO:0007669"/>
    <property type="project" value="TreeGrafter"/>
</dbReference>
<dbReference type="InterPro" id="IPR030922">
    <property type="entry name" value="LptF"/>
</dbReference>
<evidence type="ECO:0000256" key="9">
    <source>
        <dbReference type="ARBA" id="ARBA00022989"/>
    </source>
</evidence>
<dbReference type="NCBIfam" id="TIGR04407">
    <property type="entry name" value="LptF_YjgP"/>
    <property type="match status" value="1"/>
</dbReference>
<evidence type="ECO:0000256" key="7">
    <source>
        <dbReference type="ARBA" id="ARBA00022519"/>
    </source>
</evidence>
<evidence type="ECO:0000256" key="5">
    <source>
        <dbReference type="ARBA" id="ARBA00022448"/>
    </source>
</evidence>
<dbReference type="GO" id="GO:0043190">
    <property type="term" value="C:ATP-binding cassette (ABC) transporter complex"/>
    <property type="evidence" value="ECO:0007669"/>
    <property type="project" value="InterPro"/>
</dbReference>
<feature type="transmembrane region" description="Helical" evidence="12">
    <location>
        <begin position="12"/>
        <end position="37"/>
    </location>
</feature>
<dbReference type="OrthoDB" id="9778062at2"/>
<keyword evidence="7" id="KW-0997">Cell inner membrane</keyword>
<reference evidence="13 14" key="1">
    <citation type="submission" date="2019-03" db="EMBL/GenBank/DDBJ databases">
        <title>Above-ground endophytic microbial communities from plants in different locations in the United States.</title>
        <authorList>
            <person name="Frank C."/>
        </authorList>
    </citation>
    <scope>NUCLEOTIDE SEQUENCE [LARGE SCALE GENOMIC DNA]</scope>
    <source>
        <strain evidence="13 14">LP_13_YM</strain>
    </source>
</reference>
<dbReference type="Proteomes" id="UP000295645">
    <property type="component" value="Unassembled WGS sequence"/>
</dbReference>
<comment type="subunit">
    <text evidence="11">Component of the lipopolysaccharide transport and assembly complex. The LptBFG transporter is composed of two ATP-binding proteins (LptB) and two transmembrane proteins (LptF and LptG).</text>
</comment>
<evidence type="ECO:0000256" key="4">
    <source>
        <dbReference type="ARBA" id="ARBA00014213"/>
    </source>
</evidence>
<keyword evidence="5" id="KW-0813">Transport</keyword>
<keyword evidence="9 12" id="KW-1133">Transmembrane helix</keyword>
<name>A0A4R3YRS7_9GAMM</name>
<keyword evidence="14" id="KW-1185">Reference proteome</keyword>
<accession>A0A4R3YRS7</accession>
<dbReference type="RefSeq" id="WP_132141936.1">
    <property type="nucleotide sequence ID" value="NZ_SMCS01000002.1"/>
</dbReference>
<feature type="transmembrane region" description="Helical" evidence="12">
    <location>
        <begin position="99"/>
        <end position="122"/>
    </location>
</feature>
<protein>
    <recommendedName>
        <fullName evidence="4">Lipopolysaccharide export system permease protein LptF</fullName>
    </recommendedName>
</protein>
<evidence type="ECO:0000256" key="2">
    <source>
        <dbReference type="ARBA" id="ARBA00004429"/>
    </source>
</evidence>
<dbReference type="PANTHER" id="PTHR33529:SF7">
    <property type="entry name" value="LIPOPOLYSACCHARIDE EXPORT SYSTEM PERMEASE PROTEIN LPTF"/>
    <property type="match status" value="1"/>
</dbReference>
<keyword evidence="10 12" id="KW-0472">Membrane</keyword>
<keyword evidence="8 12" id="KW-0812">Transmembrane</keyword>
<evidence type="ECO:0000256" key="11">
    <source>
        <dbReference type="ARBA" id="ARBA00026081"/>
    </source>
</evidence>
<comment type="caution">
    <text evidence="13">The sequence shown here is derived from an EMBL/GenBank/DDBJ whole genome shotgun (WGS) entry which is preliminary data.</text>
</comment>
<sequence length="368" mass="40435">MLSILDRYFLRELAYGVFATAVVLLVIFAGGAFATVLQKVANGSIQPTIMFQVLGLQMVDLLSMLLPMSAFLGTLMALGRMYRESEMHVLASSGMGPRGMLRPVTLLAAITTVAVGTVSLWLGPLASRTSDQLIAAANRSVIAAGLDAGRFTELPGKGGIIFVDTLSRDGTKLGKTFIATDRVDSNGNPQVRVVNAEHGQMYQESDGESRFLGLSNGWQFEIPLAGDNWRRMKYERNDISLSTVGEDEQDTDPSHELTTAQLLTSREPDALGEFVSRVAAPVSTLVLMMMVLPMSRQAPRDARYGRLLIAVLAYFLYVIWQLIARAQILKGHLHTSAPIWVLHLAVFAVAAWFFWRQYTPRRAAKRTA</sequence>
<dbReference type="GO" id="GO:0055085">
    <property type="term" value="P:transmembrane transport"/>
    <property type="evidence" value="ECO:0007669"/>
    <property type="project" value="InterPro"/>
</dbReference>
<evidence type="ECO:0000256" key="6">
    <source>
        <dbReference type="ARBA" id="ARBA00022475"/>
    </source>
</evidence>
<comment type="function">
    <text evidence="1">Part of the ABC transporter complex LptBFG involved in the translocation of lipopolysaccharide (LPS) from the inner membrane to the outer membrane.</text>
</comment>
<proteinExistence type="inferred from homology"/>
<gene>
    <name evidence="13" type="ORF">EC912_10228</name>
</gene>
<evidence type="ECO:0000256" key="1">
    <source>
        <dbReference type="ARBA" id="ARBA00002265"/>
    </source>
</evidence>
<organism evidence="13 14">
    <name type="scientific">Luteibacter rhizovicinus</name>
    <dbReference type="NCBI Taxonomy" id="242606"/>
    <lineage>
        <taxon>Bacteria</taxon>
        <taxon>Pseudomonadati</taxon>
        <taxon>Pseudomonadota</taxon>
        <taxon>Gammaproteobacteria</taxon>
        <taxon>Lysobacterales</taxon>
        <taxon>Rhodanobacteraceae</taxon>
        <taxon>Luteibacter</taxon>
    </lineage>
</organism>
<keyword evidence="6" id="KW-1003">Cell membrane</keyword>
<evidence type="ECO:0000313" key="13">
    <source>
        <dbReference type="EMBL" id="TCV95685.1"/>
    </source>
</evidence>
<evidence type="ECO:0000256" key="3">
    <source>
        <dbReference type="ARBA" id="ARBA00007725"/>
    </source>
</evidence>
<feature type="transmembrane region" description="Helical" evidence="12">
    <location>
        <begin position="335"/>
        <end position="355"/>
    </location>
</feature>
<feature type="transmembrane region" description="Helical" evidence="12">
    <location>
        <begin position="49"/>
        <end position="78"/>
    </location>
</feature>
<comment type="similarity">
    <text evidence="3">Belongs to the LptF/LptG family.</text>
</comment>
<evidence type="ECO:0000256" key="10">
    <source>
        <dbReference type="ARBA" id="ARBA00023136"/>
    </source>
</evidence>
<feature type="transmembrane region" description="Helical" evidence="12">
    <location>
        <begin position="304"/>
        <end position="323"/>
    </location>
</feature>
<dbReference type="InterPro" id="IPR005495">
    <property type="entry name" value="LptG/LptF_permease"/>
</dbReference>